<dbReference type="Pfam" id="PF20247">
    <property type="entry name" value="DUF6602"/>
    <property type="match status" value="1"/>
</dbReference>
<sequence length="224" mass="24989">MHSVLYSRLQAIRQALVAAHQDGGPSAISGYVREQTIRQLILPSLPIKYRSTTGQIIDQYGGKTGQLDVIIENSMFPSIAAPSIADVRLVLAEGVSSVIEIKSTLPSQWEQVLSTRDKLYPIQRRYRVESIARGQVPERIPLFIIAYQGWNQLETLRSKINEEGIDGILVLQPLPLFAGRLYDDVCTATEENALWAFICALHFRATQILDATCDLFAYGRGITE</sequence>
<gene>
    <name evidence="2" type="ORF">NIES2135_12390</name>
</gene>
<organism evidence="2 3">
    <name type="scientific">Leptolyngbya boryana NIES-2135</name>
    <dbReference type="NCBI Taxonomy" id="1973484"/>
    <lineage>
        <taxon>Bacteria</taxon>
        <taxon>Bacillati</taxon>
        <taxon>Cyanobacteriota</taxon>
        <taxon>Cyanophyceae</taxon>
        <taxon>Leptolyngbyales</taxon>
        <taxon>Leptolyngbyaceae</taxon>
        <taxon>Leptolyngbya group</taxon>
        <taxon>Leptolyngbya</taxon>
    </lineage>
</organism>
<dbReference type="Proteomes" id="UP000217895">
    <property type="component" value="Chromosome"/>
</dbReference>
<name>A0A1Z4JCF2_LEPBY</name>
<evidence type="ECO:0000259" key="1">
    <source>
        <dbReference type="Pfam" id="PF20247"/>
    </source>
</evidence>
<dbReference type="AlphaFoldDB" id="A0A1Z4JCF2"/>
<protein>
    <recommendedName>
        <fullName evidence="1">DUF6602 domain-containing protein</fullName>
    </recommendedName>
</protein>
<feature type="domain" description="DUF6602" evidence="1">
    <location>
        <begin position="28"/>
        <end position="119"/>
    </location>
</feature>
<reference evidence="2 3" key="1">
    <citation type="submission" date="2017-06" db="EMBL/GenBank/DDBJ databases">
        <title>Genome sequencing of cyanobaciteial culture collection at National Institute for Environmental Studies (NIES).</title>
        <authorList>
            <person name="Hirose Y."/>
            <person name="Shimura Y."/>
            <person name="Fujisawa T."/>
            <person name="Nakamura Y."/>
            <person name="Kawachi M."/>
        </authorList>
    </citation>
    <scope>NUCLEOTIDE SEQUENCE [LARGE SCALE GENOMIC DNA]</scope>
    <source>
        <strain evidence="2 3">NIES-2135</strain>
    </source>
</reference>
<dbReference type="InterPro" id="IPR046537">
    <property type="entry name" value="DUF6602"/>
</dbReference>
<accession>A0A1Z4JCF2</accession>
<keyword evidence="3" id="KW-1185">Reference proteome</keyword>
<evidence type="ECO:0000313" key="3">
    <source>
        <dbReference type="Proteomes" id="UP000217895"/>
    </source>
</evidence>
<proteinExistence type="predicted"/>
<dbReference type="EMBL" id="AP018203">
    <property type="protein sequence ID" value="BAY54422.1"/>
    <property type="molecule type" value="Genomic_DNA"/>
</dbReference>
<evidence type="ECO:0000313" key="2">
    <source>
        <dbReference type="EMBL" id="BAY54422.1"/>
    </source>
</evidence>